<keyword evidence="3" id="KW-1185">Reference proteome</keyword>
<proteinExistence type="predicted"/>
<name>A0ABQ6PRW7_9BACT</name>
<sequence>MNSYLSRLRIPFILLFYFLISEGIAQNGVTFLQFEGKVGPGKGKHIVLVAGDDEYRSEESMPMLAKILSERHGFKTTVLFPIHPETGDIVPNYQNNIPGLEHLESADLMIMLIRFRELPDEQTQYIENFLQAGKPIIGLRTSTHAFAYQKNKESKFAKWTWNGKEPGWEKGFGKRIFGETWVNHHGIHAKEGCRALIDGVQQMNDHPVLRGVKDIWVPEDVYGIQGLPENSTVLIHGQSTAGMDDQAPLIWEKSVMPIAWTKPYQLEGGKEGMAFASTMGSSMGFQSADLRRLIVNASLWLLEMPETITPDLNVDYVGEYQPTMFGFDTFRKGMKVADFK</sequence>
<evidence type="ECO:0000313" key="3">
    <source>
        <dbReference type="Proteomes" id="UP001338309"/>
    </source>
</evidence>
<dbReference type="RefSeq" id="WP_338225006.1">
    <property type="nucleotide sequence ID" value="NZ_BTPD01000009.1"/>
</dbReference>
<organism evidence="2 3">
    <name type="scientific">Algoriphagus confluentis</name>
    <dbReference type="NCBI Taxonomy" id="1697556"/>
    <lineage>
        <taxon>Bacteria</taxon>
        <taxon>Pseudomonadati</taxon>
        <taxon>Bacteroidota</taxon>
        <taxon>Cytophagia</taxon>
        <taxon>Cytophagales</taxon>
        <taxon>Cyclobacteriaceae</taxon>
        <taxon>Algoriphagus</taxon>
    </lineage>
</organism>
<gene>
    <name evidence="2" type="ORF">Aconfl_29400</name>
</gene>
<evidence type="ECO:0000259" key="1">
    <source>
        <dbReference type="Pfam" id="PF06283"/>
    </source>
</evidence>
<dbReference type="EMBL" id="BTPD01000009">
    <property type="protein sequence ID" value="GMQ30297.1"/>
    <property type="molecule type" value="Genomic_DNA"/>
</dbReference>
<reference evidence="2 3" key="1">
    <citation type="submission" date="2023-08" db="EMBL/GenBank/DDBJ databases">
        <title>Draft genome sequence of Algoriphagus confluentis.</title>
        <authorList>
            <person name="Takatani N."/>
            <person name="Hosokawa M."/>
            <person name="Sawabe T."/>
        </authorList>
    </citation>
    <scope>NUCLEOTIDE SEQUENCE [LARGE SCALE GENOMIC DNA]</scope>
    <source>
        <strain evidence="2 3">NBRC 111222</strain>
    </source>
</reference>
<evidence type="ECO:0000313" key="2">
    <source>
        <dbReference type="EMBL" id="GMQ30297.1"/>
    </source>
</evidence>
<accession>A0ABQ6PRW7</accession>
<dbReference type="SUPFAM" id="SSF52317">
    <property type="entry name" value="Class I glutamine amidotransferase-like"/>
    <property type="match status" value="1"/>
</dbReference>
<dbReference type="Pfam" id="PF06283">
    <property type="entry name" value="ThuA"/>
    <property type="match status" value="1"/>
</dbReference>
<dbReference type="InterPro" id="IPR029010">
    <property type="entry name" value="ThuA-like"/>
</dbReference>
<dbReference type="InterPro" id="IPR029062">
    <property type="entry name" value="Class_I_gatase-like"/>
</dbReference>
<comment type="caution">
    <text evidence="2">The sequence shown here is derived from an EMBL/GenBank/DDBJ whole genome shotgun (WGS) entry which is preliminary data.</text>
</comment>
<protein>
    <submittedName>
        <fullName evidence="2">ThuA domain-containing protein</fullName>
    </submittedName>
</protein>
<feature type="domain" description="ThuA-like" evidence="1">
    <location>
        <begin position="101"/>
        <end position="300"/>
    </location>
</feature>
<dbReference type="Proteomes" id="UP001338309">
    <property type="component" value="Unassembled WGS sequence"/>
</dbReference>
<dbReference type="Gene3D" id="3.40.50.880">
    <property type="match status" value="1"/>
</dbReference>